<feature type="coiled-coil region" evidence="3">
    <location>
        <begin position="103"/>
        <end position="179"/>
    </location>
</feature>
<dbReference type="SUPFAM" id="SSF56436">
    <property type="entry name" value="C-type lectin-like"/>
    <property type="match status" value="1"/>
</dbReference>
<keyword evidence="5" id="KW-0472">Membrane</keyword>
<dbReference type="Gene3D" id="3.10.100.10">
    <property type="entry name" value="Mannose-Binding Protein A, subunit A"/>
    <property type="match status" value="1"/>
</dbReference>
<dbReference type="InterPro" id="IPR050828">
    <property type="entry name" value="C-type_lectin/matrix_domain"/>
</dbReference>
<dbReference type="InterPro" id="IPR016186">
    <property type="entry name" value="C-type_lectin-like/link_sf"/>
</dbReference>
<evidence type="ECO:0000259" key="6">
    <source>
        <dbReference type="PROSITE" id="PS50041"/>
    </source>
</evidence>
<dbReference type="GO" id="GO:0005886">
    <property type="term" value="C:plasma membrane"/>
    <property type="evidence" value="ECO:0007669"/>
    <property type="project" value="UniProtKB-SubCell"/>
</dbReference>
<dbReference type="PANTHER" id="PTHR45710">
    <property type="entry name" value="C-TYPE LECTIN DOMAIN-CONTAINING PROTEIN 180"/>
    <property type="match status" value="1"/>
</dbReference>
<dbReference type="Proteomes" id="UP000472260">
    <property type="component" value="Unassembled WGS sequence"/>
</dbReference>
<protein>
    <recommendedName>
        <fullName evidence="6">C-type lectin domain-containing protein</fullName>
    </recommendedName>
</protein>
<comment type="subcellular location">
    <subcellularLocation>
        <location evidence="1">Cell membrane</location>
        <topology evidence="1">Single-pass type II membrane protein</topology>
    </subcellularLocation>
</comment>
<reference evidence="7" key="2">
    <citation type="submission" date="2025-09" db="UniProtKB">
        <authorList>
            <consortium name="Ensembl"/>
        </authorList>
    </citation>
    <scope>IDENTIFICATION</scope>
</reference>
<dbReference type="Gene3D" id="1.20.5.400">
    <property type="match status" value="1"/>
</dbReference>
<keyword evidence="8" id="KW-1185">Reference proteome</keyword>
<dbReference type="Ensembl" id="ENSSANT00000015612.1">
    <property type="protein sequence ID" value="ENSSANP00000014647.1"/>
    <property type="gene ID" value="ENSSANG00000007757.1"/>
</dbReference>
<dbReference type="PANTHER" id="PTHR45710:SF8">
    <property type="entry name" value="RERATING FAMILY MEMBER 4"/>
    <property type="match status" value="1"/>
</dbReference>
<keyword evidence="3" id="KW-0175">Coiled coil</keyword>
<evidence type="ECO:0000256" key="1">
    <source>
        <dbReference type="ARBA" id="ARBA00004401"/>
    </source>
</evidence>
<dbReference type="AlphaFoldDB" id="A0A671L2Y9"/>
<dbReference type="SMART" id="SM00034">
    <property type="entry name" value="CLECT"/>
    <property type="match status" value="1"/>
</dbReference>
<evidence type="ECO:0000313" key="7">
    <source>
        <dbReference type="Ensembl" id="ENSSANP00000014647.1"/>
    </source>
</evidence>
<keyword evidence="2" id="KW-0430">Lectin</keyword>
<evidence type="ECO:0000256" key="4">
    <source>
        <dbReference type="SAM" id="MobiDB-lite"/>
    </source>
</evidence>
<dbReference type="CDD" id="cd03590">
    <property type="entry name" value="CLECT_DC-SIGN_like"/>
    <property type="match status" value="1"/>
</dbReference>
<accession>A0A671L2Y9</accession>
<dbReference type="PROSITE" id="PS50041">
    <property type="entry name" value="C_TYPE_LECTIN_2"/>
    <property type="match status" value="1"/>
</dbReference>
<sequence length="305" mass="35195">MLKGVSIQTALKMSGHVNDSMAKDSIMDSEDRIEKMVDIYVSAEAVRDMKHKKDKEDFDTQTPKNQTSQHTGNDSVRKRSSRSAAVCLVLLCVLLLTAVIVLCVTLTQERQQFISKNENLTNEREQLIFKNTNLTNEREQLILKNKNLTNEREQLILKNTNLTNEREQLIFKNANLTNERDINGNKNLTAELVLLTVGWTCYQSSFYYMSNEMKNWTESRRYCTEKGADLIIINNSQEQDFVKNMSGTAVVYIGLTDTAEEGRWKWVDGTVSRQEFLNLIGWLDVECHRAFKWICEKRISSFTLP</sequence>
<evidence type="ECO:0000256" key="3">
    <source>
        <dbReference type="SAM" id="Coils"/>
    </source>
</evidence>
<keyword evidence="5" id="KW-0812">Transmembrane</keyword>
<organism evidence="7 8">
    <name type="scientific">Sinocyclocheilus anshuiensis</name>
    <dbReference type="NCBI Taxonomy" id="1608454"/>
    <lineage>
        <taxon>Eukaryota</taxon>
        <taxon>Metazoa</taxon>
        <taxon>Chordata</taxon>
        <taxon>Craniata</taxon>
        <taxon>Vertebrata</taxon>
        <taxon>Euteleostomi</taxon>
        <taxon>Actinopterygii</taxon>
        <taxon>Neopterygii</taxon>
        <taxon>Teleostei</taxon>
        <taxon>Ostariophysi</taxon>
        <taxon>Cypriniformes</taxon>
        <taxon>Cyprinidae</taxon>
        <taxon>Cyprininae</taxon>
        <taxon>Sinocyclocheilus</taxon>
    </lineage>
</organism>
<evidence type="ECO:0000256" key="2">
    <source>
        <dbReference type="ARBA" id="ARBA00022734"/>
    </source>
</evidence>
<dbReference type="InterPro" id="IPR016187">
    <property type="entry name" value="CTDL_fold"/>
</dbReference>
<dbReference type="InterPro" id="IPR033989">
    <property type="entry name" value="CD209-like_CTLD"/>
</dbReference>
<feature type="region of interest" description="Disordered" evidence="4">
    <location>
        <begin position="51"/>
        <end position="77"/>
    </location>
</feature>
<keyword evidence="5" id="KW-1133">Transmembrane helix</keyword>
<evidence type="ECO:0000313" key="8">
    <source>
        <dbReference type="Proteomes" id="UP000472260"/>
    </source>
</evidence>
<dbReference type="InterPro" id="IPR001304">
    <property type="entry name" value="C-type_lectin-like"/>
</dbReference>
<name>A0A671L2Y9_9TELE</name>
<evidence type="ECO:0000256" key="5">
    <source>
        <dbReference type="SAM" id="Phobius"/>
    </source>
</evidence>
<dbReference type="Pfam" id="PF00059">
    <property type="entry name" value="Lectin_C"/>
    <property type="match status" value="1"/>
</dbReference>
<feature type="transmembrane region" description="Helical" evidence="5">
    <location>
        <begin position="85"/>
        <end position="107"/>
    </location>
</feature>
<proteinExistence type="predicted"/>
<feature type="domain" description="C-type lectin" evidence="6">
    <location>
        <begin position="202"/>
        <end position="296"/>
    </location>
</feature>
<feature type="compositionally biased region" description="Polar residues" evidence="4">
    <location>
        <begin position="60"/>
        <end position="74"/>
    </location>
</feature>
<reference evidence="7" key="1">
    <citation type="submission" date="2025-08" db="UniProtKB">
        <authorList>
            <consortium name="Ensembl"/>
        </authorList>
    </citation>
    <scope>IDENTIFICATION</scope>
</reference>
<dbReference type="GO" id="GO:0030246">
    <property type="term" value="F:carbohydrate binding"/>
    <property type="evidence" value="ECO:0007669"/>
    <property type="project" value="UniProtKB-KW"/>
</dbReference>